<reference evidence="5" key="1">
    <citation type="journal article" date="2020" name="J Insects Food Feed">
        <title>The yellow mealworm (Tenebrio molitor) genome: a resource for the emerging insects as food and feed industry.</title>
        <authorList>
            <person name="Eriksson T."/>
            <person name="Andere A."/>
            <person name="Kelstrup H."/>
            <person name="Emery V."/>
            <person name="Picard C."/>
        </authorList>
    </citation>
    <scope>NUCLEOTIDE SEQUENCE</scope>
    <source>
        <strain evidence="5">Stoneville</strain>
        <tissue evidence="5">Whole head</tissue>
    </source>
</reference>
<reference evidence="5" key="2">
    <citation type="submission" date="2021-08" db="EMBL/GenBank/DDBJ databases">
        <authorList>
            <person name="Eriksson T."/>
        </authorList>
    </citation>
    <scope>NUCLEOTIDE SEQUENCE</scope>
    <source>
        <strain evidence="5">Stoneville</strain>
        <tissue evidence="5">Whole head</tissue>
    </source>
</reference>
<dbReference type="AlphaFoldDB" id="A0A8J6LQF0"/>
<feature type="compositionally biased region" description="Polar residues" evidence="3">
    <location>
        <begin position="116"/>
        <end position="127"/>
    </location>
</feature>
<evidence type="ECO:0000256" key="3">
    <source>
        <dbReference type="SAM" id="MobiDB-lite"/>
    </source>
</evidence>
<feature type="domain" description="Glutamate/phenylalanine/leucine/valine/L-tryptophan dehydrogenase dimerisation" evidence="4">
    <location>
        <begin position="8"/>
        <end position="89"/>
    </location>
</feature>
<gene>
    <name evidence="5" type="ORF">GEV33_001205</name>
</gene>
<organism evidence="5 6">
    <name type="scientific">Tenebrio molitor</name>
    <name type="common">Yellow mealworm beetle</name>
    <dbReference type="NCBI Taxonomy" id="7067"/>
    <lineage>
        <taxon>Eukaryota</taxon>
        <taxon>Metazoa</taxon>
        <taxon>Ecdysozoa</taxon>
        <taxon>Arthropoda</taxon>
        <taxon>Hexapoda</taxon>
        <taxon>Insecta</taxon>
        <taxon>Pterygota</taxon>
        <taxon>Neoptera</taxon>
        <taxon>Endopterygota</taxon>
        <taxon>Coleoptera</taxon>
        <taxon>Polyphaga</taxon>
        <taxon>Cucujiformia</taxon>
        <taxon>Tenebrionidae</taxon>
        <taxon>Tenebrio</taxon>
    </lineage>
</organism>
<dbReference type="Pfam" id="PF02812">
    <property type="entry name" value="ELFV_dehydrog_N"/>
    <property type="match status" value="1"/>
</dbReference>
<dbReference type="InterPro" id="IPR046346">
    <property type="entry name" value="Aminoacid_DH-like_N_sf"/>
</dbReference>
<keyword evidence="2" id="KW-0560">Oxidoreductase</keyword>
<dbReference type="PANTHER" id="PTHR11606">
    <property type="entry name" value="GLUTAMATE DEHYDROGENASE"/>
    <property type="match status" value="1"/>
</dbReference>
<evidence type="ECO:0000313" key="6">
    <source>
        <dbReference type="Proteomes" id="UP000719412"/>
    </source>
</evidence>
<dbReference type="PANTHER" id="PTHR11606:SF13">
    <property type="entry name" value="GLUTAMATE DEHYDROGENASE 1, MITOCHONDRIAL"/>
    <property type="match status" value="1"/>
</dbReference>
<comment type="similarity">
    <text evidence="1">Belongs to the Glu/Leu/Phe/Val dehydrogenases family.</text>
</comment>
<evidence type="ECO:0000256" key="1">
    <source>
        <dbReference type="ARBA" id="ARBA00006382"/>
    </source>
</evidence>
<dbReference type="GO" id="GO:0005739">
    <property type="term" value="C:mitochondrion"/>
    <property type="evidence" value="ECO:0007669"/>
    <property type="project" value="TreeGrafter"/>
</dbReference>
<dbReference type="Proteomes" id="UP000719412">
    <property type="component" value="Unassembled WGS sequence"/>
</dbReference>
<evidence type="ECO:0000256" key="2">
    <source>
        <dbReference type="ARBA" id="ARBA00023002"/>
    </source>
</evidence>
<dbReference type="Gene3D" id="3.40.50.10860">
    <property type="entry name" value="Leucine Dehydrogenase, chain A, domain 1"/>
    <property type="match status" value="1"/>
</dbReference>
<protein>
    <recommendedName>
        <fullName evidence="4">Glutamate/phenylalanine/leucine/valine/L-tryptophan dehydrogenase dimerisation domain-containing protein</fullName>
    </recommendedName>
</protein>
<evidence type="ECO:0000259" key="4">
    <source>
        <dbReference type="Pfam" id="PF02812"/>
    </source>
</evidence>
<dbReference type="GO" id="GO:0004352">
    <property type="term" value="F:glutamate dehydrogenase (NAD+) activity"/>
    <property type="evidence" value="ECO:0007669"/>
    <property type="project" value="TreeGrafter"/>
</dbReference>
<dbReference type="GO" id="GO:0006538">
    <property type="term" value="P:L-glutamate catabolic process"/>
    <property type="evidence" value="ECO:0007669"/>
    <property type="project" value="TreeGrafter"/>
</dbReference>
<keyword evidence="6" id="KW-1185">Reference proteome</keyword>
<dbReference type="PROSITE" id="PS00074">
    <property type="entry name" value="GLFV_DEHYDROGENASE"/>
    <property type="match status" value="1"/>
</dbReference>
<comment type="caution">
    <text evidence="5">The sequence shown here is derived from an EMBL/GenBank/DDBJ whole genome shotgun (WGS) entry which is preliminary data.</text>
</comment>
<dbReference type="EMBL" id="JABDTM020007209">
    <property type="protein sequence ID" value="KAH0821586.1"/>
    <property type="molecule type" value="Genomic_DNA"/>
</dbReference>
<dbReference type="SUPFAM" id="SSF53223">
    <property type="entry name" value="Aminoacid dehydrogenase-like, N-terminal domain"/>
    <property type="match status" value="1"/>
</dbReference>
<dbReference type="InterPro" id="IPR033524">
    <property type="entry name" value="Glu/Leu/Phe/Val_DH_AS"/>
</dbReference>
<feature type="region of interest" description="Disordered" evidence="3">
    <location>
        <begin position="74"/>
        <end position="127"/>
    </location>
</feature>
<proteinExistence type="inferred from homology"/>
<feature type="compositionally biased region" description="Polar residues" evidence="3">
    <location>
        <begin position="93"/>
        <end position="106"/>
    </location>
</feature>
<dbReference type="InterPro" id="IPR006097">
    <property type="entry name" value="Glu/Leu/Phe/Val/Trp_DH_dimer"/>
</dbReference>
<accession>A0A8J6LQF0</accession>
<evidence type="ECO:0000313" key="5">
    <source>
        <dbReference type="EMBL" id="KAH0821586.1"/>
    </source>
</evidence>
<name>A0A8J6LQF0_TENMO</name>
<sequence>MFWESSCIRYSMDVTRDEVKALSALMTFKCACVDVPFGGGKAGIKINPKEYTEHELEKITRRFALELAKKGFIGPSIDVPAPDMGTGEPTPASPANPSTRAASTGASPPPAEEFSTAWTTSSTRPPT</sequence>